<dbReference type="OrthoDB" id="27330at2"/>
<proteinExistence type="inferred from homology"/>
<reference evidence="5" key="1">
    <citation type="submission" date="2015-08" db="EMBL/GenBank/DDBJ databases">
        <title>Fjat-10028 dsm 16317.</title>
        <authorList>
            <person name="Liu B."/>
            <person name="Wang J."/>
            <person name="Zhu Y."/>
            <person name="Liu G."/>
            <person name="Chen Q."/>
            <person name="Chen Z."/>
            <person name="Lan J."/>
            <person name="Che J."/>
            <person name="Ge C."/>
            <person name="Shi H."/>
            <person name="Pan Z."/>
            <person name="Liu X."/>
        </authorList>
    </citation>
    <scope>NUCLEOTIDE SEQUENCE [LARGE SCALE GENOMIC DNA]</scope>
    <source>
        <strain evidence="5">DSM 16317</strain>
    </source>
</reference>
<keyword evidence="2" id="KW-0812">Transmembrane</keyword>
<dbReference type="Gene3D" id="3.40.630.190">
    <property type="entry name" value="LCP protein"/>
    <property type="match status" value="1"/>
</dbReference>
<accession>A0A0M0LEV4</accession>
<dbReference type="InterPro" id="IPR004474">
    <property type="entry name" value="LytR_CpsA_psr"/>
</dbReference>
<comment type="caution">
    <text evidence="4">The sequence shown here is derived from an EMBL/GenBank/DDBJ whole genome shotgun (WGS) entry which is preliminary data.</text>
</comment>
<feature type="domain" description="Cell envelope-related transcriptional attenuator" evidence="3">
    <location>
        <begin position="83"/>
        <end position="224"/>
    </location>
</feature>
<evidence type="ECO:0000313" key="4">
    <source>
        <dbReference type="EMBL" id="KOO49630.1"/>
    </source>
</evidence>
<dbReference type="AlphaFoldDB" id="A0A0M0LEV4"/>
<keyword evidence="5" id="KW-1185">Reference proteome</keyword>
<keyword evidence="2" id="KW-0472">Membrane</keyword>
<dbReference type="PATRIC" id="fig|263475.3.peg.4259"/>
<protein>
    <submittedName>
        <fullName evidence="4">Trascriptional regulator</fullName>
    </submittedName>
</protein>
<evidence type="ECO:0000313" key="5">
    <source>
        <dbReference type="Proteomes" id="UP000036867"/>
    </source>
</evidence>
<dbReference type="PANTHER" id="PTHR33392">
    <property type="entry name" value="POLYISOPRENYL-TEICHOIC ACID--PEPTIDOGLYCAN TEICHOIC ACID TRANSFERASE TAGU"/>
    <property type="match status" value="1"/>
</dbReference>
<name>A0A0M0LEV4_9BACL</name>
<dbReference type="STRING" id="263475.AMD00_14935"/>
<dbReference type="EMBL" id="LILB01000005">
    <property type="protein sequence ID" value="KOO49630.1"/>
    <property type="molecule type" value="Genomic_DNA"/>
</dbReference>
<organism evidence="4 5">
    <name type="scientific">Viridibacillus arvi</name>
    <dbReference type="NCBI Taxonomy" id="263475"/>
    <lineage>
        <taxon>Bacteria</taxon>
        <taxon>Bacillati</taxon>
        <taxon>Bacillota</taxon>
        <taxon>Bacilli</taxon>
        <taxon>Bacillales</taxon>
        <taxon>Caryophanaceae</taxon>
        <taxon>Viridibacillus</taxon>
    </lineage>
</organism>
<dbReference type="Proteomes" id="UP000036867">
    <property type="component" value="Unassembled WGS sequence"/>
</dbReference>
<comment type="similarity">
    <text evidence="1">Belongs to the LytR/CpsA/Psr (LCP) family.</text>
</comment>
<dbReference type="PANTHER" id="PTHR33392:SF6">
    <property type="entry name" value="POLYISOPRENYL-TEICHOIC ACID--PEPTIDOGLYCAN TEICHOIC ACID TRANSFERASE TAGU"/>
    <property type="match status" value="1"/>
</dbReference>
<feature type="transmembrane region" description="Helical" evidence="2">
    <location>
        <begin position="14"/>
        <end position="33"/>
    </location>
</feature>
<evidence type="ECO:0000256" key="1">
    <source>
        <dbReference type="ARBA" id="ARBA00006068"/>
    </source>
</evidence>
<evidence type="ECO:0000259" key="3">
    <source>
        <dbReference type="Pfam" id="PF03816"/>
    </source>
</evidence>
<dbReference type="NCBIfam" id="TIGR00350">
    <property type="entry name" value="lytR_cpsA_psr"/>
    <property type="match status" value="1"/>
</dbReference>
<dbReference type="Pfam" id="PF03816">
    <property type="entry name" value="LytR_cpsA_psr"/>
    <property type="match status" value="1"/>
</dbReference>
<keyword evidence="2" id="KW-1133">Transmembrane helix</keyword>
<gene>
    <name evidence="4" type="ORF">AMD00_14935</name>
</gene>
<sequence length="308" mass="34992">MDVPVEKKKKKRKWPCIIGLIILGIGMYVWNVYANLSSNIKSVHVEINRDKSELRVEKVNLEKKEPFSILLLGVDQRENDKGRSDTIIVLTINANERSTKMLSIPRDTYTKIVGYGTSDKLNHAYAFGGTEMAMASVENLLDIPIDYVTEVNMEGFKDIVDAVGGITVINMLAFKEDGYSFPKGKIKLDGEHALAFVRMRKEDPNGDFGRQERQKQLIQGILKEGASVSSLWKYKDIFNALGDNISTNLTFGQMMELQKKHKEALNSIEQLYFNKGQGQTKNGIWYYMMNKKELKDVSTELKDHLGLK</sequence>
<dbReference type="GeneID" id="301137393"/>
<dbReference type="RefSeq" id="WP_053417800.1">
    <property type="nucleotide sequence ID" value="NZ_LILB01000005.1"/>
</dbReference>
<dbReference type="InterPro" id="IPR050922">
    <property type="entry name" value="LytR/CpsA/Psr_CW_biosynth"/>
</dbReference>
<evidence type="ECO:0000256" key="2">
    <source>
        <dbReference type="SAM" id="Phobius"/>
    </source>
</evidence>